<proteinExistence type="predicted"/>
<evidence type="ECO:0008006" key="4">
    <source>
        <dbReference type="Google" id="ProtNLM"/>
    </source>
</evidence>
<keyword evidence="1" id="KW-0732">Signal</keyword>
<name>A0A6N4SV56_CYTH3</name>
<sequence>MKKIYLSFLLFHYCVLLFAQTPPAQTWYQNSDGINTSVKERWNEDENGFKHGKYIRYDIASNQIKDVYFVKEVGNYSHGKKQGEWIGYTCCNYREESSIISYQGNFLNDKKTGIWKEFIQQDFLHGTNIYQEGTYVNNVREGEWKNTMGVMLGDGTVRTYAEASTRKGFKTIYRNGEAINAYDDKGIDLIENDKQENLNKTIETEFNNCYSIENYKNFRAKYPNSDFDSEATIRINKLESEKQKLILAKSEEDEYLNPLLQKWDSMPDTSKTVTFFKDYYKEFPNGYRKDDVKKRTDIIWNYYDEIKSKYEREGEDIGILNAFFQRYPNITTPSLDEWLESKIEKNASVYKSQIESLISKNTDESLKLALSKLDVINRCNRLLHNSYSLIFSIQHSLLNWKLGNTELALKEINIHKNDIVDFSSGKEKYSSVFKKYYKEYKLGYPNEKEVWKQILLIINQ</sequence>
<evidence type="ECO:0000313" key="2">
    <source>
        <dbReference type="EMBL" id="ABG60206.1"/>
    </source>
</evidence>
<dbReference type="RefSeq" id="WP_011586316.1">
    <property type="nucleotide sequence ID" value="NC_008255.1"/>
</dbReference>
<dbReference type="OrthoDB" id="819081at2"/>
<reference evidence="2 3" key="1">
    <citation type="journal article" date="2007" name="Appl. Environ. Microbiol.">
        <title>Genome sequence of the cellulolytic gliding bacterium Cytophaga hutchinsonii.</title>
        <authorList>
            <person name="Xie G."/>
            <person name="Bruce D.C."/>
            <person name="Challacombe J.F."/>
            <person name="Chertkov O."/>
            <person name="Detter J.C."/>
            <person name="Gilna P."/>
            <person name="Han C.S."/>
            <person name="Lucas S."/>
            <person name="Misra M."/>
            <person name="Myers G.L."/>
            <person name="Richardson P."/>
            <person name="Tapia R."/>
            <person name="Thayer N."/>
            <person name="Thompson L.S."/>
            <person name="Brettin T.S."/>
            <person name="Henrissat B."/>
            <person name="Wilson D.B."/>
            <person name="McBride M.J."/>
        </authorList>
    </citation>
    <scope>NUCLEOTIDE SEQUENCE [LARGE SCALE GENOMIC DNA]</scope>
    <source>
        <strain evidence="3">ATCC 33406 / DSM 1761 / CIP 103989 / NBRC 15051 / NCIMB 9469 / D465</strain>
    </source>
</reference>
<evidence type="ECO:0000256" key="1">
    <source>
        <dbReference type="SAM" id="SignalP"/>
    </source>
</evidence>
<evidence type="ECO:0000313" key="3">
    <source>
        <dbReference type="Proteomes" id="UP000001822"/>
    </source>
</evidence>
<dbReference type="KEGG" id="chu:CHU_2964"/>
<dbReference type="EMBL" id="CP000383">
    <property type="protein sequence ID" value="ABG60206.1"/>
    <property type="molecule type" value="Genomic_DNA"/>
</dbReference>
<organism evidence="2 3">
    <name type="scientific">Cytophaga hutchinsonii (strain ATCC 33406 / DSM 1761 / CIP 103989 / NBRC 15051 / NCIMB 9469 / D465)</name>
    <dbReference type="NCBI Taxonomy" id="269798"/>
    <lineage>
        <taxon>Bacteria</taxon>
        <taxon>Pseudomonadati</taxon>
        <taxon>Bacteroidota</taxon>
        <taxon>Cytophagia</taxon>
        <taxon>Cytophagales</taxon>
        <taxon>Cytophagaceae</taxon>
        <taxon>Cytophaga</taxon>
    </lineage>
</organism>
<dbReference type="AlphaFoldDB" id="A0A6N4SV56"/>
<feature type="signal peptide" evidence="1">
    <location>
        <begin position="1"/>
        <end position="19"/>
    </location>
</feature>
<protein>
    <recommendedName>
        <fullName evidence="4">MORN repeat variant</fullName>
    </recommendedName>
</protein>
<dbReference type="Proteomes" id="UP000001822">
    <property type="component" value="Chromosome"/>
</dbReference>
<feature type="chain" id="PRO_5026930548" description="MORN repeat variant" evidence="1">
    <location>
        <begin position="20"/>
        <end position="460"/>
    </location>
</feature>
<dbReference type="SUPFAM" id="SSF82185">
    <property type="entry name" value="Histone H3 K4-specific methyltransferase SET7/9 N-terminal domain"/>
    <property type="match status" value="1"/>
</dbReference>
<keyword evidence="3" id="KW-1185">Reference proteome</keyword>
<accession>A0A6N4SV56</accession>
<gene>
    <name evidence="2" type="ordered locus">CHU_2964</name>
</gene>